<feature type="domain" description="Thioredoxin" evidence="5">
    <location>
        <begin position="55"/>
        <end position="193"/>
    </location>
</feature>
<evidence type="ECO:0000256" key="1">
    <source>
        <dbReference type="ARBA" id="ARBA00004196"/>
    </source>
</evidence>
<keyword evidence="4" id="KW-0472">Membrane</keyword>
<dbReference type="InterPro" id="IPR017937">
    <property type="entry name" value="Thioredoxin_CS"/>
</dbReference>
<dbReference type="CDD" id="cd02966">
    <property type="entry name" value="TlpA_like_family"/>
    <property type="match status" value="1"/>
</dbReference>
<dbReference type="OrthoDB" id="9815205at2"/>
<comment type="subcellular location">
    <subcellularLocation>
        <location evidence="1">Cell envelope</location>
    </subcellularLocation>
</comment>
<dbReference type="Proteomes" id="UP000267223">
    <property type="component" value="Unassembled WGS sequence"/>
</dbReference>
<dbReference type="GO" id="GO:0016491">
    <property type="term" value="F:oxidoreductase activity"/>
    <property type="evidence" value="ECO:0007669"/>
    <property type="project" value="InterPro"/>
</dbReference>
<dbReference type="PANTHER" id="PTHR42852:SF13">
    <property type="entry name" value="PROTEIN DIPZ"/>
    <property type="match status" value="1"/>
</dbReference>
<dbReference type="AlphaFoldDB" id="A0A3M9N6Y1"/>
<dbReference type="PANTHER" id="PTHR42852">
    <property type="entry name" value="THIOL:DISULFIDE INTERCHANGE PROTEIN DSBE"/>
    <property type="match status" value="1"/>
</dbReference>
<evidence type="ECO:0000313" key="7">
    <source>
        <dbReference type="Proteomes" id="UP000267223"/>
    </source>
</evidence>
<dbReference type="RefSeq" id="WP_123122530.1">
    <property type="nucleotide sequence ID" value="NZ_RJJR01000024.1"/>
</dbReference>
<dbReference type="Gene3D" id="3.40.30.10">
    <property type="entry name" value="Glutaredoxin"/>
    <property type="match status" value="1"/>
</dbReference>
<protein>
    <submittedName>
        <fullName evidence="6">TlpA family protein disulfide reductase</fullName>
    </submittedName>
</protein>
<evidence type="ECO:0000256" key="4">
    <source>
        <dbReference type="SAM" id="Phobius"/>
    </source>
</evidence>
<dbReference type="GO" id="GO:0017004">
    <property type="term" value="P:cytochrome complex assembly"/>
    <property type="evidence" value="ECO:0007669"/>
    <property type="project" value="UniProtKB-KW"/>
</dbReference>
<dbReference type="InterPro" id="IPR013766">
    <property type="entry name" value="Thioredoxin_domain"/>
</dbReference>
<keyword evidence="4" id="KW-0812">Transmembrane</keyword>
<dbReference type="Pfam" id="PF08534">
    <property type="entry name" value="Redoxin"/>
    <property type="match status" value="1"/>
</dbReference>
<proteinExistence type="predicted"/>
<evidence type="ECO:0000259" key="5">
    <source>
        <dbReference type="PROSITE" id="PS51352"/>
    </source>
</evidence>
<organism evidence="6 7">
    <name type="scientific">Hanamia caeni</name>
    <dbReference type="NCBI Taxonomy" id="2294116"/>
    <lineage>
        <taxon>Bacteria</taxon>
        <taxon>Pseudomonadati</taxon>
        <taxon>Bacteroidota</taxon>
        <taxon>Chitinophagia</taxon>
        <taxon>Chitinophagales</taxon>
        <taxon>Chitinophagaceae</taxon>
        <taxon>Hanamia</taxon>
    </lineage>
</organism>
<name>A0A3M9N6Y1_9BACT</name>
<keyword evidence="7" id="KW-1185">Reference proteome</keyword>
<dbReference type="SUPFAM" id="SSF52833">
    <property type="entry name" value="Thioredoxin-like"/>
    <property type="match status" value="1"/>
</dbReference>
<sequence>MNLQSTFQKIKKYWGSIIFYAIILIFIFNTNAKSWVLQQIISTGVLNTAIKKDAPIKQQAGTDFSFSSHDGNILSSSMLRGKVVFINFWASWCPPCRAEMPSLNNLYLTLKNDNRFVFLFVSEDADRTKASAYLEKNDFSVPVYYRNKVSPEMFSGTLPTTIVVDKQGNIVMKRTGLAGYDNEKFISQLKSLL</sequence>
<accession>A0A3M9N6Y1</accession>
<dbReference type="InterPro" id="IPR050553">
    <property type="entry name" value="Thioredoxin_ResA/DsbE_sf"/>
</dbReference>
<evidence type="ECO:0000256" key="3">
    <source>
        <dbReference type="ARBA" id="ARBA00023284"/>
    </source>
</evidence>
<dbReference type="EMBL" id="RJJR01000024">
    <property type="protein sequence ID" value="RNI32778.1"/>
    <property type="molecule type" value="Genomic_DNA"/>
</dbReference>
<keyword evidence="3" id="KW-0676">Redox-active center</keyword>
<evidence type="ECO:0000256" key="2">
    <source>
        <dbReference type="ARBA" id="ARBA00022748"/>
    </source>
</evidence>
<gene>
    <name evidence="6" type="ORF">EFY79_19985</name>
</gene>
<dbReference type="PROSITE" id="PS51352">
    <property type="entry name" value="THIOREDOXIN_2"/>
    <property type="match status" value="1"/>
</dbReference>
<dbReference type="GO" id="GO:0030313">
    <property type="term" value="C:cell envelope"/>
    <property type="evidence" value="ECO:0007669"/>
    <property type="project" value="UniProtKB-SubCell"/>
</dbReference>
<comment type="caution">
    <text evidence="6">The sequence shown here is derived from an EMBL/GenBank/DDBJ whole genome shotgun (WGS) entry which is preliminary data.</text>
</comment>
<evidence type="ECO:0000313" key="6">
    <source>
        <dbReference type="EMBL" id="RNI32778.1"/>
    </source>
</evidence>
<dbReference type="InterPro" id="IPR013740">
    <property type="entry name" value="Redoxin"/>
</dbReference>
<keyword evidence="4" id="KW-1133">Transmembrane helix</keyword>
<dbReference type="PROSITE" id="PS00194">
    <property type="entry name" value="THIOREDOXIN_1"/>
    <property type="match status" value="1"/>
</dbReference>
<reference evidence="6 7" key="1">
    <citation type="submission" date="2018-11" db="EMBL/GenBank/DDBJ databases">
        <title>Draft genome sequence of Ferruginibacter sp. BO-59.</title>
        <authorList>
            <person name="Im W.T."/>
        </authorList>
    </citation>
    <scope>NUCLEOTIDE SEQUENCE [LARGE SCALE GENOMIC DNA]</scope>
    <source>
        <strain evidence="6 7">BO-59</strain>
    </source>
</reference>
<keyword evidence="2" id="KW-0201">Cytochrome c-type biogenesis</keyword>
<dbReference type="InterPro" id="IPR036249">
    <property type="entry name" value="Thioredoxin-like_sf"/>
</dbReference>
<feature type="transmembrane region" description="Helical" evidence="4">
    <location>
        <begin position="12"/>
        <end position="29"/>
    </location>
</feature>